<dbReference type="EMBL" id="JAODUP010000364">
    <property type="protein sequence ID" value="KAK2151421.1"/>
    <property type="molecule type" value="Genomic_DNA"/>
</dbReference>
<keyword evidence="2" id="KW-0472">Membrane</keyword>
<evidence type="ECO:0000313" key="4">
    <source>
        <dbReference type="Proteomes" id="UP001208570"/>
    </source>
</evidence>
<comment type="caution">
    <text evidence="3">The sequence shown here is derived from an EMBL/GenBank/DDBJ whole genome shotgun (WGS) entry which is preliminary data.</text>
</comment>
<feature type="transmembrane region" description="Helical" evidence="2">
    <location>
        <begin position="90"/>
        <end position="111"/>
    </location>
</feature>
<gene>
    <name evidence="3" type="ORF">LSH36_364g06002</name>
</gene>
<feature type="region of interest" description="Disordered" evidence="1">
    <location>
        <begin position="270"/>
        <end position="294"/>
    </location>
</feature>
<reference evidence="3" key="1">
    <citation type="journal article" date="2023" name="Mol. Biol. Evol.">
        <title>Third-Generation Sequencing Reveals the Adaptive Role of the Epigenome in Three Deep-Sea Polychaetes.</title>
        <authorList>
            <person name="Perez M."/>
            <person name="Aroh O."/>
            <person name="Sun Y."/>
            <person name="Lan Y."/>
            <person name="Juniper S.K."/>
            <person name="Young C.R."/>
            <person name="Angers B."/>
            <person name="Qian P.Y."/>
        </authorList>
    </citation>
    <scope>NUCLEOTIDE SEQUENCE</scope>
    <source>
        <strain evidence="3">P08H-3</strain>
    </source>
</reference>
<evidence type="ECO:0000256" key="1">
    <source>
        <dbReference type="SAM" id="MobiDB-lite"/>
    </source>
</evidence>
<dbReference type="Gene3D" id="2.40.50.120">
    <property type="match status" value="1"/>
</dbReference>
<organism evidence="3 4">
    <name type="scientific">Paralvinella palmiformis</name>
    <dbReference type="NCBI Taxonomy" id="53620"/>
    <lineage>
        <taxon>Eukaryota</taxon>
        <taxon>Metazoa</taxon>
        <taxon>Spiralia</taxon>
        <taxon>Lophotrochozoa</taxon>
        <taxon>Annelida</taxon>
        <taxon>Polychaeta</taxon>
        <taxon>Sedentaria</taxon>
        <taxon>Canalipalpata</taxon>
        <taxon>Terebellida</taxon>
        <taxon>Terebelliformia</taxon>
        <taxon>Alvinellidae</taxon>
        <taxon>Paralvinella</taxon>
    </lineage>
</organism>
<dbReference type="Proteomes" id="UP001208570">
    <property type="component" value="Unassembled WGS sequence"/>
</dbReference>
<keyword evidence="2" id="KW-1133">Transmembrane helix</keyword>
<feature type="compositionally biased region" description="Polar residues" evidence="1">
    <location>
        <begin position="271"/>
        <end position="280"/>
    </location>
</feature>
<accession>A0AAD9N1C7</accession>
<evidence type="ECO:0000313" key="3">
    <source>
        <dbReference type="EMBL" id="KAK2151421.1"/>
    </source>
</evidence>
<feature type="region of interest" description="Disordered" evidence="1">
    <location>
        <begin position="31"/>
        <end position="84"/>
    </location>
</feature>
<keyword evidence="4" id="KW-1185">Reference proteome</keyword>
<sequence>MAVPVSPLYRITARMANKGRKETGVMYHRHHHHIHHHHHHHHQQQQRRQEQQQQHRHHHQEPHHEERHQHYHPHPDHPHHRHRHRPAPCYALRHVAMAVVFAVAALVTVGVGDARVVTATPTCSSQFEDVASRTIRADVVFEGSVRARHETFSLDGYYNATMRVRRVLKGELPREPGTDRYRTILVGLFGPQDRQRCVYDIGIGTYVIFLDGRNSSSLDPKVPFYRISSFPEPSSKTTKKLVRKYRCDKCGNLQLVATDRKRAIIGRTERTTGVLTSTSRGRPDPRSSDHRLGAARVRTPANCSGRPDNAKRARFGIPSIRISMSASVADRLDRK</sequence>
<proteinExistence type="predicted"/>
<name>A0AAD9N1C7_9ANNE</name>
<dbReference type="InterPro" id="IPR008993">
    <property type="entry name" value="TIMP-like_OB-fold"/>
</dbReference>
<keyword evidence="2" id="KW-0812">Transmembrane</keyword>
<feature type="compositionally biased region" description="Basic residues" evidence="1">
    <location>
        <begin position="31"/>
        <end position="45"/>
    </location>
</feature>
<dbReference type="SUPFAM" id="SSF50242">
    <property type="entry name" value="TIMP-like"/>
    <property type="match status" value="1"/>
</dbReference>
<feature type="compositionally biased region" description="Basic and acidic residues" evidence="1">
    <location>
        <begin position="62"/>
        <end position="76"/>
    </location>
</feature>
<feature type="compositionally biased region" description="Basic and acidic residues" evidence="1">
    <location>
        <begin position="281"/>
        <end position="292"/>
    </location>
</feature>
<protein>
    <submittedName>
        <fullName evidence="3">Uncharacterized protein</fullName>
    </submittedName>
</protein>
<dbReference type="AlphaFoldDB" id="A0AAD9N1C7"/>
<evidence type="ECO:0000256" key="2">
    <source>
        <dbReference type="SAM" id="Phobius"/>
    </source>
</evidence>